<dbReference type="PROSITE" id="PS01358">
    <property type="entry name" value="ZF_RANBP2_1"/>
    <property type="match status" value="1"/>
</dbReference>
<dbReference type="InterPro" id="IPR002711">
    <property type="entry name" value="HNH"/>
</dbReference>
<keyword evidence="3 8" id="KW-0863">Zinc-finger</keyword>
<dbReference type="PANTHER" id="PTHR45766">
    <property type="entry name" value="DNA ANNEALING HELICASE AND ENDONUCLEASE ZRANB3 FAMILY MEMBER"/>
    <property type="match status" value="1"/>
</dbReference>
<reference evidence="11 12" key="1">
    <citation type="submission" date="2022-11" db="EMBL/GenBank/DDBJ databases">
        <title>Whole genome sequence of Eschrichtius robustus ER-17-0199.</title>
        <authorList>
            <person name="Bruniche-Olsen A."/>
            <person name="Black A.N."/>
            <person name="Fields C.J."/>
            <person name="Walden K."/>
            <person name="Dewoody J.A."/>
        </authorList>
    </citation>
    <scope>NUCLEOTIDE SEQUENCE [LARGE SCALE GENOMIC DNA]</scope>
    <source>
        <strain evidence="11">ER-17-0199</strain>
        <tissue evidence="11">Blubber</tissue>
    </source>
</reference>
<dbReference type="GO" id="GO:0006281">
    <property type="term" value="P:DNA repair"/>
    <property type="evidence" value="ECO:0007669"/>
    <property type="project" value="TreeGrafter"/>
</dbReference>
<evidence type="ECO:0000259" key="10">
    <source>
        <dbReference type="PROSITE" id="PS50199"/>
    </source>
</evidence>
<keyword evidence="7" id="KW-0067">ATP-binding</keyword>
<proteinExistence type="predicted"/>
<feature type="region of interest" description="Disordered" evidence="9">
    <location>
        <begin position="59"/>
        <end position="112"/>
    </location>
</feature>
<dbReference type="SUPFAM" id="SSF90209">
    <property type="entry name" value="Ran binding protein zinc finger-like"/>
    <property type="match status" value="1"/>
</dbReference>
<dbReference type="GO" id="GO:0008270">
    <property type="term" value="F:zinc ion binding"/>
    <property type="evidence" value="ECO:0007669"/>
    <property type="project" value="UniProtKB-KW"/>
</dbReference>
<dbReference type="GO" id="GO:0031297">
    <property type="term" value="P:replication fork processing"/>
    <property type="evidence" value="ECO:0007669"/>
    <property type="project" value="TreeGrafter"/>
</dbReference>
<dbReference type="SMART" id="SM00547">
    <property type="entry name" value="ZnF_RBZ"/>
    <property type="match status" value="1"/>
</dbReference>
<dbReference type="FunFam" id="2.30.30.380:FF:000011">
    <property type="entry name" value="Zinc finger RANBP2-type containing 3"/>
    <property type="match status" value="1"/>
</dbReference>
<dbReference type="Pfam" id="PF00641">
    <property type="entry name" value="Zn_ribbon_RanBP"/>
    <property type="match status" value="1"/>
</dbReference>
<keyword evidence="5" id="KW-0347">Helicase</keyword>
<evidence type="ECO:0000313" key="11">
    <source>
        <dbReference type="EMBL" id="KAJ8775987.1"/>
    </source>
</evidence>
<feature type="compositionally biased region" description="Basic and acidic residues" evidence="9">
    <location>
        <begin position="170"/>
        <end position="183"/>
    </location>
</feature>
<keyword evidence="2" id="KW-0547">Nucleotide-binding</keyword>
<organism evidence="11 12">
    <name type="scientific">Eschrichtius robustus</name>
    <name type="common">California gray whale</name>
    <name type="synonym">Eschrichtius gibbosus</name>
    <dbReference type="NCBI Taxonomy" id="9764"/>
    <lineage>
        <taxon>Eukaryota</taxon>
        <taxon>Metazoa</taxon>
        <taxon>Chordata</taxon>
        <taxon>Craniata</taxon>
        <taxon>Vertebrata</taxon>
        <taxon>Euteleostomi</taxon>
        <taxon>Mammalia</taxon>
        <taxon>Eutheria</taxon>
        <taxon>Laurasiatheria</taxon>
        <taxon>Artiodactyla</taxon>
        <taxon>Whippomorpha</taxon>
        <taxon>Cetacea</taxon>
        <taxon>Mysticeti</taxon>
        <taxon>Eschrichtiidae</taxon>
        <taxon>Eschrichtius</taxon>
    </lineage>
</organism>
<dbReference type="GO" id="GO:0043596">
    <property type="term" value="C:nuclear replication fork"/>
    <property type="evidence" value="ECO:0007669"/>
    <property type="project" value="TreeGrafter"/>
</dbReference>
<dbReference type="InterPro" id="IPR036443">
    <property type="entry name" value="Znf_RanBP2_sf"/>
</dbReference>
<dbReference type="EMBL" id="JAIQCJ010002531">
    <property type="protein sequence ID" value="KAJ8775987.1"/>
    <property type="molecule type" value="Genomic_DNA"/>
</dbReference>
<dbReference type="SMART" id="SM00507">
    <property type="entry name" value="HNHc"/>
    <property type="match status" value="1"/>
</dbReference>
<dbReference type="CDD" id="cd00085">
    <property type="entry name" value="HNHc"/>
    <property type="match status" value="1"/>
</dbReference>
<keyword evidence="6" id="KW-0862">Zinc</keyword>
<evidence type="ECO:0000313" key="12">
    <source>
        <dbReference type="Proteomes" id="UP001159641"/>
    </source>
</evidence>
<dbReference type="GO" id="GO:0005524">
    <property type="term" value="F:ATP binding"/>
    <property type="evidence" value="ECO:0007669"/>
    <property type="project" value="UniProtKB-KW"/>
</dbReference>
<evidence type="ECO:0000256" key="5">
    <source>
        <dbReference type="ARBA" id="ARBA00022806"/>
    </source>
</evidence>
<dbReference type="InterPro" id="IPR001876">
    <property type="entry name" value="Znf_RanBP2"/>
</dbReference>
<evidence type="ECO:0000256" key="4">
    <source>
        <dbReference type="ARBA" id="ARBA00022801"/>
    </source>
</evidence>
<evidence type="ECO:0000256" key="6">
    <source>
        <dbReference type="ARBA" id="ARBA00022833"/>
    </source>
</evidence>
<comment type="caution">
    <text evidence="11">The sequence shown here is derived from an EMBL/GenBank/DDBJ whole genome shotgun (WGS) entry which is preliminary data.</text>
</comment>
<keyword evidence="1" id="KW-0479">Metal-binding</keyword>
<dbReference type="InterPro" id="IPR003615">
    <property type="entry name" value="HNH_nuc"/>
</dbReference>
<evidence type="ECO:0000256" key="9">
    <source>
        <dbReference type="SAM" id="MobiDB-lite"/>
    </source>
</evidence>
<feature type="compositionally biased region" description="Basic and acidic residues" evidence="9">
    <location>
        <begin position="72"/>
        <end position="103"/>
    </location>
</feature>
<evidence type="ECO:0000256" key="2">
    <source>
        <dbReference type="ARBA" id="ARBA00022741"/>
    </source>
</evidence>
<dbReference type="AlphaFoldDB" id="A0AB34GA02"/>
<evidence type="ECO:0000256" key="7">
    <source>
        <dbReference type="ARBA" id="ARBA00022840"/>
    </source>
</evidence>
<evidence type="ECO:0000256" key="3">
    <source>
        <dbReference type="ARBA" id="ARBA00022771"/>
    </source>
</evidence>
<dbReference type="Gene3D" id="2.30.30.380">
    <property type="entry name" value="Zn-finger domain of Sec23/24"/>
    <property type="match status" value="1"/>
</dbReference>
<feature type="domain" description="RanBP2-type" evidence="10">
    <location>
        <begin position="129"/>
        <end position="159"/>
    </location>
</feature>
<dbReference type="GO" id="GO:0003676">
    <property type="term" value="F:nucleic acid binding"/>
    <property type="evidence" value="ECO:0007669"/>
    <property type="project" value="InterPro"/>
</dbReference>
<dbReference type="Pfam" id="PF01844">
    <property type="entry name" value="HNH"/>
    <property type="match status" value="1"/>
</dbReference>
<accession>A0AB34GA02</accession>
<gene>
    <name evidence="11" type="ORF">J1605_015921</name>
</gene>
<keyword evidence="12" id="KW-1185">Reference proteome</keyword>
<dbReference type="PANTHER" id="PTHR45766:SF3">
    <property type="entry name" value="DNA ANNEALING HELICASE AND ENDONUCLEASE ZRANB3"/>
    <property type="match status" value="1"/>
</dbReference>
<dbReference type="GO" id="GO:0004386">
    <property type="term" value="F:helicase activity"/>
    <property type="evidence" value="ECO:0007669"/>
    <property type="project" value="UniProtKB-KW"/>
</dbReference>
<sequence>MEVLVVFYMYGYMKSHCMIEFISNKFEKEKQRDIRSFFLPNPKKRQLVTSCDESRVFQEKNTVAPADPGKTATRDYESDLEPEAKKMKSVTTDDRCSPLEEKPSQPGQTKAPLVDRVCEAKAQATTPPLPGEGWQCAVCTYINNSVLPYCEMCENPQDSADSLHHTQYKNRNEKDDSQKDTSEKIWTSSDGEKQVLAHSAPEPLAESQEEVSKTESEDGLTPQPGDEQLKSSDTLAVCDTLMFCASKNTDRIHVYTKILRFVREWSSLTAMKQRIIRKSGQLFCSPILALEEITKQQTKQNSTKREFFEDGACVPFLNPGTAQADLTVKPSTSKGYLQAVDNEGNPLCLRCQQPTCQSKQEHKANAWDSRFCSLKCQEEFWIRSNNSYLRAKVFEIEHGVCQLCNLNAQELFLHLRDAPKSQRKNLLDITWTSKLPLEQLNEMIRNPGEGHFWQVDHIKPVSGGGGQCSLGNLQTLCTVCHREVSADTFDSILRYQVENCAYKCGRLRA</sequence>
<dbReference type="GO" id="GO:0016787">
    <property type="term" value="F:hydrolase activity"/>
    <property type="evidence" value="ECO:0007669"/>
    <property type="project" value="UniProtKB-KW"/>
</dbReference>
<dbReference type="GO" id="GO:0004520">
    <property type="term" value="F:DNA endonuclease activity"/>
    <property type="evidence" value="ECO:0007669"/>
    <property type="project" value="TreeGrafter"/>
</dbReference>
<dbReference type="Proteomes" id="UP001159641">
    <property type="component" value="Unassembled WGS sequence"/>
</dbReference>
<protein>
    <recommendedName>
        <fullName evidence="10">RanBP2-type domain-containing protein</fullName>
    </recommendedName>
</protein>
<evidence type="ECO:0000256" key="8">
    <source>
        <dbReference type="PROSITE-ProRule" id="PRU00322"/>
    </source>
</evidence>
<feature type="region of interest" description="Disordered" evidence="9">
    <location>
        <begin position="168"/>
        <end position="231"/>
    </location>
</feature>
<evidence type="ECO:0000256" key="1">
    <source>
        <dbReference type="ARBA" id="ARBA00022723"/>
    </source>
</evidence>
<name>A0AB34GA02_ESCRO</name>
<keyword evidence="4" id="KW-0378">Hydrolase</keyword>
<dbReference type="PROSITE" id="PS50199">
    <property type="entry name" value="ZF_RANBP2_2"/>
    <property type="match status" value="1"/>
</dbReference>
<dbReference type="Gene3D" id="1.10.30.50">
    <property type="match status" value="1"/>
</dbReference>